<dbReference type="InterPro" id="IPR008869">
    <property type="entry name" value="MlaC/ttg2D"/>
</dbReference>
<feature type="signal peptide" evidence="1">
    <location>
        <begin position="1"/>
        <end position="33"/>
    </location>
</feature>
<dbReference type="RefSeq" id="WP_183625788.1">
    <property type="nucleotide sequence ID" value="NZ_JACIDX010000008.1"/>
</dbReference>
<dbReference type="AlphaFoldDB" id="A0A7W6G6M3"/>
<comment type="caution">
    <text evidence="2">The sequence shown here is derived from an EMBL/GenBank/DDBJ whole genome shotgun (WGS) entry which is preliminary data.</text>
</comment>
<dbReference type="InterPro" id="IPR042245">
    <property type="entry name" value="Tgt2/MlaC_sf"/>
</dbReference>
<name>A0A7W6G6M3_9SPHN</name>
<feature type="chain" id="PRO_5031305926" evidence="1">
    <location>
        <begin position="34"/>
        <end position="208"/>
    </location>
</feature>
<dbReference type="PANTHER" id="PTHR36573">
    <property type="entry name" value="INTERMEMBRANE PHOSPHOLIPID TRANSPORT SYSTEM BINDING PROTEIN MLAC"/>
    <property type="match status" value="1"/>
</dbReference>
<protein>
    <submittedName>
        <fullName evidence="2">Phospholipid transport system substrate-binding protein</fullName>
    </submittedName>
</protein>
<proteinExistence type="predicted"/>
<evidence type="ECO:0000313" key="2">
    <source>
        <dbReference type="EMBL" id="MBB3955466.1"/>
    </source>
</evidence>
<sequence>MTRQSGFASFKAAGALALLAPLSLAVVPGVAMAQAGDPAVQTIEGLNAGLIATMKAQGGQSARARVIGPVVDRAFDIPAMARLSVGPPWTTFSPLEQASVIAAFRAMTVAQYAANFDSYSGEKLSLVGGVETRGTDKLVRTQLTGPGTNESLNYRLRENGGQWRIIDVFYRNAISQIATRRSDFAGVIAKGGAGALVAHLNRLAANPK</sequence>
<accession>A0A7W6G6M3</accession>
<dbReference type="EMBL" id="JACIDX010000008">
    <property type="protein sequence ID" value="MBB3955466.1"/>
    <property type="molecule type" value="Genomic_DNA"/>
</dbReference>
<reference evidence="2 3" key="1">
    <citation type="submission" date="2020-08" db="EMBL/GenBank/DDBJ databases">
        <title>Genomic Encyclopedia of Type Strains, Phase IV (KMG-IV): sequencing the most valuable type-strain genomes for metagenomic binning, comparative biology and taxonomic classification.</title>
        <authorList>
            <person name="Goeker M."/>
        </authorList>
    </citation>
    <scope>NUCLEOTIDE SEQUENCE [LARGE SCALE GENOMIC DNA]</scope>
    <source>
        <strain evidence="2 3">DSM 27057</strain>
    </source>
</reference>
<keyword evidence="3" id="KW-1185">Reference proteome</keyword>
<organism evidence="2 3">
    <name type="scientific">Novosphingobium sediminicola</name>
    <dbReference type="NCBI Taxonomy" id="563162"/>
    <lineage>
        <taxon>Bacteria</taxon>
        <taxon>Pseudomonadati</taxon>
        <taxon>Pseudomonadota</taxon>
        <taxon>Alphaproteobacteria</taxon>
        <taxon>Sphingomonadales</taxon>
        <taxon>Sphingomonadaceae</taxon>
        <taxon>Novosphingobium</taxon>
    </lineage>
</organism>
<dbReference type="Gene3D" id="3.10.450.710">
    <property type="entry name" value="Tgt2/MlaC"/>
    <property type="match status" value="1"/>
</dbReference>
<dbReference type="Proteomes" id="UP000548867">
    <property type="component" value="Unassembled WGS sequence"/>
</dbReference>
<gene>
    <name evidence="2" type="ORF">GGR38_002420</name>
</gene>
<evidence type="ECO:0000313" key="3">
    <source>
        <dbReference type="Proteomes" id="UP000548867"/>
    </source>
</evidence>
<dbReference type="PANTHER" id="PTHR36573:SF1">
    <property type="entry name" value="INTERMEMBRANE PHOSPHOLIPID TRANSPORT SYSTEM BINDING PROTEIN MLAC"/>
    <property type="match status" value="1"/>
</dbReference>
<dbReference type="Pfam" id="PF05494">
    <property type="entry name" value="MlaC"/>
    <property type="match status" value="1"/>
</dbReference>
<keyword evidence="1" id="KW-0732">Signal</keyword>
<evidence type="ECO:0000256" key="1">
    <source>
        <dbReference type="SAM" id="SignalP"/>
    </source>
</evidence>